<keyword evidence="2" id="KW-1185">Reference proteome</keyword>
<protein>
    <submittedName>
        <fullName evidence="1">Uncharacterized protein</fullName>
    </submittedName>
</protein>
<proteinExistence type="predicted"/>
<dbReference type="Proteomes" id="UP001178148">
    <property type="component" value="Unassembled WGS sequence"/>
</dbReference>
<comment type="caution">
    <text evidence="1">The sequence shown here is derived from an EMBL/GenBank/DDBJ whole genome shotgun (WGS) entry which is preliminary data.</text>
</comment>
<evidence type="ECO:0000313" key="1">
    <source>
        <dbReference type="EMBL" id="MDP0588958.1"/>
    </source>
</evidence>
<evidence type="ECO:0000313" key="2">
    <source>
        <dbReference type="Proteomes" id="UP001178148"/>
    </source>
</evidence>
<name>A0AA90SXV4_9GAMM</name>
<sequence>MLIALVHFSEEFYDKNLWQVADYLGLVDPKKNSLRFSGVRYPDYILETQNDLENAFDMIMFFANDIERKASKMIQDEDPYVGFLSVAEHSIHSLNTDIKESVSARINKLRGMALDKSLSPKDRMYATLDYVMQKANAIVIHSDTRNSVLGFEENSFIGH</sequence>
<gene>
    <name evidence="1" type="ORF">QS748_07105</name>
</gene>
<dbReference type="EMBL" id="JASXSV010000008">
    <property type="protein sequence ID" value="MDP0588958.1"/>
    <property type="molecule type" value="Genomic_DNA"/>
</dbReference>
<organism evidence="1 2">
    <name type="scientific">Candidatus Endonucleibacter bathymodioli</name>
    <dbReference type="NCBI Taxonomy" id="539814"/>
    <lineage>
        <taxon>Bacteria</taxon>
        <taxon>Pseudomonadati</taxon>
        <taxon>Pseudomonadota</taxon>
        <taxon>Gammaproteobacteria</taxon>
        <taxon>Oceanospirillales</taxon>
        <taxon>Endozoicomonadaceae</taxon>
        <taxon>Candidatus Endonucleibacter</taxon>
    </lineage>
</organism>
<dbReference type="AlphaFoldDB" id="A0AA90SXV4"/>
<reference evidence="1 2" key="1">
    <citation type="journal article" date="2023" name="bioRxiv">
        <title>An intranuclear bacterial parasite of deep-sea mussels expresses apoptosis inhibitors acquired from its host.</title>
        <authorList>
            <person name="Gonzalez Porras M.A."/>
            <person name="Assie A."/>
            <person name="Tietjen M."/>
            <person name="Violette M."/>
            <person name="Kleiner M."/>
            <person name="Gruber-Vodicka H."/>
            <person name="Dubilier N."/>
            <person name="Leisch N."/>
        </authorList>
    </citation>
    <scope>NUCLEOTIDE SEQUENCE [LARGE SCALE GENOMIC DNA]</scope>
    <source>
        <strain evidence="1">IAP13</strain>
    </source>
</reference>
<accession>A0AA90SXV4</accession>